<protein>
    <recommendedName>
        <fullName evidence="10">Secreted protein (Por secretion system target)</fullName>
    </recommendedName>
</protein>
<dbReference type="Gene3D" id="2.60.120.380">
    <property type="match status" value="1"/>
</dbReference>
<dbReference type="EMBL" id="BAABFT010000006">
    <property type="protein sequence ID" value="GAA4324710.1"/>
    <property type="molecule type" value="Genomic_DNA"/>
</dbReference>
<keyword evidence="9" id="KW-1185">Reference proteome</keyword>
<organism evidence="8 9">
    <name type="scientific">Mucilaginibacter gynuensis</name>
    <dbReference type="NCBI Taxonomy" id="1302236"/>
    <lineage>
        <taxon>Bacteria</taxon>
        <taxon>Pseudomonadati</taxon>
        <taxon>Bacteroidota</taxon>
        <taxon>Sphingobacteriia</taxon>
        <taxon>Sphingobacteriales</taxon>
        <taxon>Sphingobacteriaceae</taxon>
        <taxon>Mucilaginibacter</taxon>
    </lineage>
</organism>
<keyword evidence="2 5" id="KW-0645">Protease</keyword>
<dbReference type="InterPro" id="IPR008979">
    <property type="entry name" value="Galactose-bd-like_sf"/>
</dbReference>
<sequence>MVLFGTGAFAQRVLVTDAKKKEITALAVQLNAAHKINFQKALALAKSKGWAVRRQTTNGRIISLQGINTLGFPVYLTTHNTEAAAATRTNAVQPGGELNLNLSGSSNFLNGKLAIWDGGTVFRTHQEFAGKTITLGAGQGGSVEHSTHVAGTMIAKGVVPLAKGMAFDANTLLSYDFDDDVSEMTAASPNLLISNHSYGDIAGWDRNVGENRWDWYGLPGDTEDYIFGYYDNRAQDFDRIAYNAPYYLIVESAGNSHAYTGPAVGATYWGYQSRTDQTFVNKGPRPANISSNNGFDVISTTGNAKNILTVGAVNQLPNGPTNSSDVRIASFSSWGPTDDGRVKPDIVGMGVNVYSTLNSGINQYGIESGTSMSSPNVSGSLILLQEYYGQLHHDSLMRAATLKGLACHTAFDAGNVGPDYKFGWGLLDMRKAAQAITDMGIKSAINENTIQQGQVQNFVTKAIGDEPLIATISWTDPEGTVAAAGTLNDRTPKLINDLDISVTDGAGIFNPWMLDPANPDALATTGNNIRDNIEQVYIANPVAGKDYTITITNKGTLKGGSQKYSVILTGGNLTGIDAAVVTESLSAYPIPANNTLNVLLNVKTAGQLTLNVYDMMGQNMHTEKANVAAGVYSKPLNVGSLSTGIYILKIATGQQVYTKKFIVAR</sequence>
<dbReference type="Pfam" id="PF18962">
    <property type="entry name" value="Por_Secre_tail"/>
    <property type="match status" value="1"/>
</dbReference>
<dbReference type="PROSITE" id="PS00138">
    <property type="entry name" value="SUBTILASE_SER"/>
    <property type="match status" value="1"/>
</dbReference>
<evidence type="ECO:0000313" key="9">
    <source>
        <dbReference type="Proteomes" id="UP001500582"/>
    </source>
</evidence>
<dbReference type="Gene3D" id="3.40.50.200">
    <property type="entry name" value="Peptidase S8/S53 domain"/>
    <property type="match status" value="1"/>
</dbReference>
<dbReference type="PANTHER" id="PTHR43399">
    <property type="entry name" value="SUBTILISIN-RELATED"/>
    <property type="match status" value="1"/>
</dbReference>
<evidence type="ECO:0000256" key="1">
    <source>
        <dbReference type="ARBA" id="ARBA00011073"/>
    </source>
</evidence>
<comment type="similarity">
    <text evidence="1 5">Belongs to the peptidase S8 family.</text>
</comment>
<dbReference type="CDD" id="cd04842">
    <property type="entry name" value="Peptidases_S8_Kp43_protease"/>
    <property type="match status" value="1"/>
</dbReference>
<comment type="caution">
    <text evidence="8">The sequence shown here is derived from an EMBL/GenBank/DDBJ whole genome shotgun (WGS) entry which is preliminary data.</text>
</comment>
<dbReference type="Pfam" id="PF00082">
    <property type="entry name" value="Peptidase_S8"/>
    <property type="match status" value="1"/>
</dbReference>
<dbReference type="SUPFAM" id="SSF52743">
    <property type="entry name" value="Subtilisin-like"/>
    <property type="match status" value="1"/>
</dbReference>
<name>A0ABP8GI90_9SPHI</name>
<dbReference type="PROSITE" id="PS51892">
    <property type="entry name" value="SUBTILASE"/>
    <property type="match status" value="1"/>
</dbReference>
<evidence type="ECO:0000256" key="5">
    <source>
        <dbReference type="PROSITE-ProRule" id="PRU01240"/>
    </source>
</evidence>
<dbReference type="InterPro" id="IPR026444">
    <property type="entry name" value="Secre_tail"/>
</dbReference>
<dbReference type="InterPro" id="IPR051048">
    <property type="entry name" value="Peptidase_S8/S53_subtilisin"/>
</dbReference>
<gene>
    <name evidence="8" type="ORF">GCM10023149_26520</name>
</gene>
<dbReference type="NCBIfam" id="TIGR04183">
    <property type="entry name" value="Por_Secre_tail"/>
    <property type="match status" value="1"/>
</dbReference>
<proteinExistence type="inferred from homology"/>
<dbReference type="SUPFAM" id="SSF49785">
    <property type="entry name" value="Galactose-binding domain-like"/>
    <property type="match status" value="1"/>
</dbReference>
<dbReference type="InterPro" id="IPR023828">
    <property type="entry name" value="Peptidase_S8_Ser-AS"/>
</dbReference>
<evidence type="ECO:0000313" key="8">
    <source>
        <dbReference type="EMBL" id="GAA4324710.1"/>
    </source>
</evidence>
<keyword evidence="4 5" id="KW-0720">Serine protease</keyword>
<dbReference type="InterPro" id="IPR036852">
    <property type="entry name" value="Peptidase_S8/S53_dom_sf"/>
</dbReference>
<dbReference type="PANTHER" id="PTHR43399:SF4">
    <property type="entry name" value="CELL WALL-ASSOCIATED PROTEASE"/>
    <property type="match status" value="1"/>
</dbReference>
<dbReference type="PRINTS" id="PR00723">
    <property type="entry name" value="SUBTILISIN"/>
</dbReference>
<dbReference type="InterPro" id="IPR000209">
    <property type="entry name" value="Peptidase_S8/S53_dom"/>
</dbReference>
<feature type="active site" description="Charge relay system" evidence="5">
    <location>
        <position position="117"/>
    </location>
</feature>
<keyword evidence="3 5" id="KW-0378">Hydrolase</keyword>
<accession>A0ABP8GI90</accession>
<evidence type="ECO:0000259" key="6">
    <source>
        <dbReference type="Pfam" id="PF00082"/>
    </source>
</evidence>
<feature type="active site" description="Charge relay system" evidence="5">
    <location>
        <position position="145"/>
    </location>
</feature>
<feature type="active site" description="Charge relay system" evidence="5">
    <location>
        <position position="371"/>
    </location>
</feature>
<dbReference type="Proteomes" id="UP001500582">
    <property type="component" value="Unassembled WGS sequence"/>
</dbReference>
<evidence type="ECO:0000256" key="4">
    <source>
        <dbReference type="ARBA" id="ARBA00022825"/>
    </source>
</evidence>
<dbReference type="InterPro" id="IPR034058">
    <property type="entry name" value="TagA/B/C/D_pept_dom"/>
</dbReference>
<evidence type="ECO:0000259" key="7">
    <source>
        <dbReference type="Pfam" id="PF18962"/>
    </source>
</evidence>
<reference evidence="9" key="1">
    <citation type="journal article" date="2019" name="Int. J. Syst. Evol. Microbiol.">
        <title>The Global Catalogue of Microorganisms (GCM) 10K type strain sequencing project: providing services to taxonomists for standard genome sequencing and annotation.</title>
        <authorList>
            <consortium name="The Broad Institute Genomics Platform"/>
            <consortium name="The Broad Institute Genome Sequencing Center for Infectious Disease"/>
            <person name="Wu L."/>
            <person name="Ma J."/>
        </authorList>
    </citation>
    <scope>NUCLEOTIDE SEQUENCE [LARGE SCALE GENOMIC DNA]</scope>
    <source>
        <strain evidence="9">JCM 17705</strain>
    </source>
</reference>
<dbReference type="InterPro" id="IPR015500">
    <property type="entry name" value="Peptidase_S8_subtilisin-rel"/>
</dbReference>
<feature type="domain" description="Secretion system C-terminal sorting" evidence="7">
    <location>
        <begin position="588"/>
        <end position="663"/>
    </location>
</feature>
<evidence type="ECO:0000256" key="3">
    <source>
        <dbReference type="ARBA" id="ARBA00022801"/>
    </source>
</evidence>
<evidence type="ECO:0000256" key="2">
    <source>
        <dbReference type="ARBA" id="ARBA00022670"/>
    </source>
</evidence>
<feature type="domain" description="Peptidase S8/S53" evidence="6">
    <location>
        <begin position="142"/>
        <end position="425"/>
    </location>
</feature>
<evidence type="ECO:0008006" key="10">
    <source>
        <dbReference type="Google" id="ProtNLM"/>
    </source>
</evidence>